<dbReference type="EMBL" id="VORT01000008">
    <property type="protein sequence ID" value="TXD72465.1"/>
    <property type="molecule type" value="Genomic_DNA"/>
</dbReference>
<comment type="caution">
    <text evidence="1">The sequence shown here is derived from an EMBL/GenBank/DDBJ whole genome shotgun (WGS) entry which is preliminary data.</text>
</comment>
<gene>
    <name evidence="1" type="ORF">ESU54_11665</name>
</gene>
<dbReference type="OrthoDB" id="1119476at2"/>
<evidence type="ECO:0000313" key="2">
    <source>
        <dbReference type="Proteomes" id="UP000321497"/>
    </source>
</evidence>
<protein>
    <submittedName>
        <fullName evidence="1">Uncharacterized protein</fullName>
    </submittedName>
</protein>
<dbReference type="RefSeq" id="WP_146744017.1">
    <property type="nucleotide sequence ID" value="NZ_UEGI01000014.1"/>
</dbReference>
<name>A0A5C6YXX1_9FLAO</name>
<keyword evidence="2" id="KW-1185">Reference proteome</keyword>
<evidence type="ECO:0000313" key="1">
    <source>
        <dbReference type="EMBL" id="TXD72465.1"/>
    </source>
</evidence>
<dbReference type="AlphaFoldDB" id="A0A5C6YXX1"/>
<proteinExistence type="predicted"/>
<organism evidence="1 2">
    <name type="scientific">Aequorivita antarctica</name>
    <dbReference type="NCBI Taxonomy" id="153266"/>
    <lineage>
        <taxon>Bacteria</taxon>
        <taxon>Pseudomonadati</taxon>
        <taxon>Bacteroidota</taxon>
        <taxon>Flavobacteriia</taxon>
        <taxon>Flavobacteriales</taxon>
        <taxon>Flavobacteriaceae</taxon>
        <taxon>Aequorivita</taxon>
    </lineage>
</organism>
<dbReference type="Proteomes" id="UP000321497">
    <property type="component" value="Unassembled WGS sequence"/>
</dbReference>
<accession>A0A5C6YXX1</accession>
<sequence>MKISCSILLVIAVFALNSCNVDKCDVDCSSGPLRLSFELLDKATGENIFTNHTFDPADIAVLDLGNNNTEVQFTFNSENDINIINLGPFGWGTNIANYLLKVGERDIFTLAVDAEEIKDVCCSNVVLNKLTLEGSEFSQNTQSGVYEVLVEL</sequence>
<reference evidence="1 2" key="1">
    <citation type="submission" date="2019-08" db="EMBL/GenBank/DDBJ databases">
        <title>Genome of Aequorivita antarctica SW49 (type strain).</title>
        <authorList>
            <person name="Bowman J.P."/>
        </authorList>
    </citation>
    <scope>NUCLEOTIDE SEQUENCE [LARGE SCALE GENOMIC DNA]</scope>
    <source>
        <strain evidence="1 2">SW49</strain>
    </source>
</reference>